<dbReference type="Proteomes" id="UP000765509">
    <property type="component" value="Unassembled WGS sequence"/>
</dbReference>
<sequence length="268" mass="30622">MNRKPQKGASIKGKASLITCTGNTTIINPVVSSQGKFPKEAEKNLYKAQSKVHTLRTEFFVLLEALLCPQCTSGTMELQGNSQRKDKDCSEPEDQGVEAIVDCTTLREIIPMLPFTFQFNRNLKTENWKDMDQVLKLQQVLKDFAQWRMDNKSFSLTSHWKALEESLQKIFLKEIPFKALMVITNTWNPNRQFKLLEERAARKKKSPATIKAIEEILNQKEHTIIPSGSQRVNQPDSPVASKNSSIKRSVARSHYSSQSQAVSRRRKR</sequence>
<gene>
    <name evidence="2" type="ORF">O181_023657</name>
</gene>
<keyword evidence="3" id="KW-1185">Reference proteome</keyword>
<organism evidence="2 3">
    <name type="scientific">Austropuccinia psidii MF-1</name>
    <dbReference type="NCBI Taxonomy" id="1389203"/>
    <lineage>
        <taxon>Eukaryota</taxon>
        <taxon>Fungi</taxon>
        <taxon>Dikarya</taxon>
        <taxon>Basidiomycota</taxon>
        <taxon>Pucciniomycotina</taxon>
        <taxon>Pucciniomycetes</taxon>
        <taxon>Pucciniales</taxon>
        <taxon>Sphaerophragmiaceae</taxon>
        <taxon>Austropuccinia</taxon>
    </lineage>
</organism>
<evidence type="ECO:0000256" key="1">
    <source>
        <dbReference type="SAM" id="MobiDB-lite"/>
    </source>
</evidence>
<accession>A0A9Q3GY81</accession>
<reference evidence="2" key="1">
    <citation type="submission" date="2021-03" db="EMBL/GenBank/DDBJ databases">
        <title>Draft genome sequence of rust myrtle Austropuccinia psidii MF-1, a brazilian biotype.</title>
        <authorList>
            <person name="Quecine M.C."/>
            <person name="Pachon D.M.R."/>
            <person name="Bonatelli M.L."/>
            <person name="Correr F.H."/>
            <person name="Franceschini L.M."/>
            <person name="Leite T.F."/>
            <person name="Margarido G.R.A."/>
            <person name="Almeida C.A."/>
            <person name="Ferrarezi J.A."/>
            <person name="Labate C.A."/>
        </authorList>
    </citation>
    <scope>NUCLEOTIDE SEQUENCE</scope>
    <source>
        <strain evidence="2">MF-1</strain>
    </source>
</reference>
<dbReference type="EMBL" id="AVOT02007447">
    <property type="protein sequence ID" value="MBW0483942.1"/>
    <property type="molecule type" value="Genomic_DNA"/>
</dbReference>
<feature type="region of interest" description="Disordered" evidence="1">
    <location>
        <begin position="224"/>
        <end position="268"/>
    </location>
</feature>
<evidence type="ECO:0000313" key="2">
    <source>
        <dbReference type="EMBL" id="MBW0483942.1"/>
    </source>
</evidence>
<dbReference type="AlphaFoldDB" id="A0A9Q3GY81"/>
<evidence type="ECO:0000313" key="3">
    <source>
        <dbReference type="Proteomes" id="UP000765509"/>
    </source>
</evidence>
<feature type="compositionally biased region" description="Polar residues" evidence="1">
    <location>
        <begin position="226"/>
        <end position="247"/>
    </location>
</feature>
<name>A0A9Q3GY81_9BASI</name>
<proteinExistence type="predicted"/>
<protein>
    <submittedName>
        <fullName evidence="2">Uncharacterized protein</fullName>
    </submittedName>
</protein>
<comment type="caution">
    <text evidence="2">The sequence shown here is derived from an EMBL/GenBank/DDBJ whole genome shotgun (WGS) entry which is preliminary data.</text>
</comment>